<accession>A0A1Z4VSW7</accession>
<dbReference type="SUPFAM" id="SSF53448">
    <property type="entry name" value="Nucleotide-diphospho-sugar transferases"/>
    <property type="match status" value="1"/>
</dbReference>
<dbReference type="PANTHER" id="PTHR43777:SF1">
    <property type="entry name" value="MOLYBDENUM COFACTOR CYTIDYLYLTRANSFERASE"/>
    <property type="match status" value="1"/>
</dbReference>
<dbReference type="Proteomes" id="UP000218765">
    <property type="component" value="Chromosome"/>
</dbReference>
<dbReference type="InterPro" id="IPR025877">
    <property type="entry name" value="MobA-like_NTP_Trfase"/>
</dbReference>
<dbReference type="InterPro" id="IPR029044">
    <property type="entry name" value="Nucleotide-diphossugar_trans"/>
</dbReference>
<dbReference type="KEGG" id="ttc:FOKN1_2352"/>
<evidence type="ECO:0000259" key="2">
    <source>
        <dbReference type="Pfam" id="PF12804"/>
    </source>
</evidence>
<protein>
    <recommendedName>
        <fullName evidence="2">MobA-like NTP transferase domain-containing protein</fullName>
    </recommendedName>
</protein>
<dbReference type="OrthoDB" id="5298023at2"/>
<dbReference type="Gene3D" id="3.90.550.10">
    <property type="entry name" value="Spore Coat Polysaccharide Biosynthesis Protein SpsA, Chain A"/>
    <property type="match status" value="1"/>
</dbReference>
<dbReference type="EMBL" id="AP018052">
    <property type="protein sequence ID" value="BAZ94726.1"/>
    <property type="molecule type" value="Genomic_DNA"/>
</dbReference>
<organism evidence="3 4">
    <name type="scientific">Thiohalobacter thiocyanaticus</name>
    <dbReference type="NCBI Taxonomy" id="585455"/>
    <lineage>
        <taxon>Bacteria</taxon>
        <taxon>Pseudomonadati</taxon>
        <taxon>Pseudomonadota</taxon>
        <taxon>Gammaproteobacteria</taxon>
        <taxon>Thiohalobacterales</taxon>
        <taxon>Thiohalobacteraceae</taxon>
        <taxon>Thiohalobacter</taxon>
    </lineage>
</organism>
<dbReference type="Pfam" id="PF12804">
    <property type="entry name" value="NTP_transf_3"/>
    <property type="match status" value="1"/>
</dbReference>
<dbReference type="CDD" id="cd04182">
    <property type="entry name" value="GT_2_like_f"/>
    <property type="match status" value="1"/>
</dbReference>
<evidence type="ECO:0000313" key="4">
    <source>
        <dbReference type="Proteomes" id="UP000218765"/>
    </source>
</evidence>
<gene>
    <name evidence="3" type="ORF">FOKN1_2352</name>
</gene>
<name>A0A1Z4VSW7_9GAMM</name>
<feature type="domain" description="MobA-like NTP transferase" evidence="2">
    <location>
        <begin position="6"/>
        <end position="164"/>
    </location>
</feature>
<keyword evidence="4" id="KW-1185">Reference proteome</keyword>
<dbReference type="PANTHER" id="PTHR43777">
    <property type="entry name" value="MOLYBDENUM COFACTOR CYTIDYLYLTRANSFERASE"/>
    <property type="match status" value="1"/>
</dbReference>
<sequence>MSRPVGILLAAGQSRRFGSDKLLQPLPDGTPLALAAAENLRLALPETVAVVAKADGAVAGLLRAAGIPVVVNPGAEAGMGTSIACGVRARDSAAGWVIALADMPFIRPETIAAIAATLVDEHVIGAPAYAGKRGHPVGFGAAYRDALLKLDGDVGARGIVQAHAHRLRRVPTDDPGVLRDIDRPEDFQNLHRWRRSG</sequence>
<dbReference type="GO" id="GO:0016779">
    <property type="term" value="F:nucleotidyltransferase activity"/>
    <property type="evidence" value="ECO:0007669"/>
    <property type="project" value="UniProtKB-ARBA"/>
</dbReference>
<evidence type="ECO:0000256" key="1">
    <source>
        <dbReference type="ARBA" id="ARBA00022842"/>
    </source>
</evidence>
<proteinExistence type="predicted"/>
<evidence type="ECO:0000313" key="3">
    <source>
        <dbReference type="EMBL" id="BAZ94726.1"/>
    </source>
</evidence>
<reference evidence="3 4" key="1">
    <citation type="submission" date="2017-05" db="EMBL/GenBank/DDBJ databases">
        <title>Thiocyanate degradation by Thiohalobacter thiocyanaticus FOKN1.</title>
        <authorList>
            <person name="Oshiki M."/>
            <person name="Fukushima T."/>
            <person name="Kawano S."/>
            <person name="Nakagawa J."/>
        </authorList>
    </citation>
    <scope>NUCLEOTIDE SEQUENCE [LARGE SCALE GENOMIC DNA]</scope>
    <source>
        <strain evidence="3 4">FOKN1</strain>
    </source>
</reference>
<keyword evidence="1" id="KW-0460">Magnesium</keyword>
<dbReference type="AlphaFoldDB" id="A0A1Z4VSW7"/>